<reference evidence="2" key="1">
    <citation type="submission" date="2023-03" db="EMBL/GenBank/DDBJ databases">
        <title>Andean soil-derived lignocellulolytic bacterial consortium as a source of novel taxa and putative plastic-active enzymes.</title>
        <authorList>
            <person name="Diaz-Garcia L."/>
            <person name="Chuvochina M."/>
            <person name="Feuerriegel G."/>
            <person name="Bunk B."/>
            <person name="Sproer C."/>
            <person name="Streit W.R."/>
            <person name="Rodriguez L.M."/>
            <person name="Overmann J."/>
            <person name="Jimenez D.J."/>
        </authorList>
    </citation>
    <scope>NUCLEOTIDE SEQUENCE</scope>
    <source>
        <strain evidence="2">MAG 26</strain>
    </source>
</reference>
<dbReference type="PANTHER" id="PTHR43252:SF7">
    <property type="entry name" value="TRANSCRIPTIONAL REGULATOR YQJI"/>
    <property type="match status" value="1"/>
</dbReference>
<dbReference type="InterPro" id="IPR005149">
    <property type="entry name" value="Tscrpt_reg_PadR_N"/>
</dbReference>
<feature type="domain" description="Transcription regulator PadR N-terminal" evidence="1">
    <location>
        <begin position="92"/>
        <end position="162"/>
    </location>
</feature>
<evidence type="ECO:0000313" key="2">
    <source>
        <dbReference type="EMBL" id="WEK46148.1"/>
    </source>
</evidence>
<dbReference type="KEGG" id="acob:P0Y56_14170"/>
<dbReference type="Gene3D" id="1.10.10.10">
    <property type="entry name" value="Winged helix-like DNA-binding domain superfamily/Winged helix DNA-binding domain"/>
    <property type="match status" value="1"/>
</dbReference>
<sequence length="231" mass="24689">MHNHRHGGRGRRGKGFERGFGAGAPFFAAMENIGDEIGRKCGQRGFGGGFGRGGGWGDDFASGFGSGFGGFGGRGGGRRGRMFASGELRLVLLKLIADEPRHGYELIKALEELTGGTYVPSAGTIYPTLALLADEGAIEDTAGEGSRRAFAATDAGRKELEERGEEAEALLARLAELGKQDERHRSPEVLRALMNLGGVLKNSVFKSNPDAEKLQQIVDIIDETAKRIERL</sequence>
<dbReference type="Pfam" id="PF03551">
    <property type="entry name" value="PadR"/>
    <property type="match status" value="1"/>
</dbReference>
<organism evidence="2 3">
    <name type="scientific">Candidatus Andeanibacterium colombiense</name>
    <dbReference type="NCBI Taxonomy" id="3121345"/>
    <lineage>
        <taxon>Bacteria</taxon>
        <taxon>Pseudomonadati</taxon>
        <taxon>Pseudomonadota</taxon>
        <taxon>Alphaproteobacteria</taxon>
        <taxon>Sphingomonadales</taxon>
        <taxon>Sphingomonadaceae</taxon>
        <taxon>Candidatus Andeanibacterium</taxon>
    </lineage>
</organism>
<name>A0AAJ6BP04_9SPHN</name>
<dbReference type="EMBL" id="CP119316">
    <property type="protein sequence ID" value="WEK46148.1"/>
    <property type="molecule type" value="Genomic_DNA"/>
</dbReference>
<gene>
    <name evidence="2" type="ORF">P0Y56_14170</name>
</gene>
<dbReference type="PANTHER" id="PTHR43252">
    <property type="entry name" value="TRANSCRIPTIONAL REGULATOR YQJI"/>
    <property type="match status" value="1"/>
</dbReference>
<protein>
    <submittedName>
        <fullName evidence="2">PadR family transcriptional regulator</fullName>
    </submittedName>
</protein>
<evidence type="ECO:0000259" key="1">
    <source>
        <dbReference type="Pfam" id="PF03551"/>
    </source>
</evidence>
<dbReference type="InterPro" id="IPR036388">
    <property type="entry name" value="WH-like_DNA-bd_sf"/>
</dbReference>
<dbReference type="Proteomes" id="UP001218362">
    <property type="component" value="Chromosome"/>
</dbReference>
<dbReference type="SUPFAM" id="SSF46785">
    <property type="entry name" value="Winged helix' DNA-binding domain"/>
    <property type="match status" value="1"/>
</dbReference>
<dbReference type="InterPro" id="IPR036390">
    <property type="entry name" value="WH_DNA-bd_sf"/>
</dbReference>
<proteinExistence type="predicted"/>
<evidence type="ECO:0000313" key="3">
    <source>
        <dbReference type="Proteomes" id="UP001218362"/>
    </source>
</evidence>
<accession>A0AAJ6BP04</accession>
<dbReference type="AlphaFoldDB" id="A0AAJ6BP04"/>